<dbReference type="InterPro" id="IPR011621">
    <property type="entry name" value="Metal-dep_PHydrolase_7TM_intra"/>
</dbReference>
<feature type="transmembrane region" description="Helical" evidence="2">
    <location>
        <begin position="291"/>
        <end position="310"/>
    </location>
</feature>
<dbReference type="GO" id="GO:0016787">
    <property type="term" value="F:hydrolase activity"/>
    <property type="evidence" value="ECO:0007669"/>
    <property type="project" value="UniProtKB-KW"/>
</dbReference>
<keyword evidence="4" id="KW-0378">Hydrolase</keyword>
<dbReference type="Proteomes" id="UP000243688">
    <property type="component" value="Unassembled WGS sequence"/>
</dbReference>
<feature type="transmembrane region" description="Helical" evidence="2">
    <location>
        <begin position="371"/>
        <end position="390"/>
    </location>
</feature>
<evidence type="ECO:0000256" key="2">
    <source>
        <dbReference type="SAM" id="Phobius"/>
    </source>
</evidence>
<gene>
    <name evidence="4" type="ORF">BLM47_07970</name>
</gene>
<dbReference type="PANTHER" id="PTHR36442:SF1">
    <property type="entry name" value="CYCLIC-DI-AMP PHOSPHODIESTERASE PGPH"/>
    <property type="match status" value="1"/>
</dbReference>
<feature type="transmembrane region" description="Helical" evidence="2">
    <location>
        <begin position="348"/>
        <end position="366"/>
    </location>
</feature>
<dbReference type="Pfam" id="PF07697">
    <property type="entry name" value="7TMR-HDED"/>
    <property type="match status" value="1"/>
</dbReference>
<feature type="transmembrane region" description="Helical" evidence="2">
    <location>
        <begin position="322"/>
        <end position="342"/>
    </location>
</feature>
<dbReference type="Pfam" id="PF01966">
    <property type="entry name" value="HD"/>
    <property type="match status" value="1"/>
</dbReference>
<name>A0A2A6DZU4_9BACL</name>
<dbReference type="InterPro" id="IPR003607">
    <property type="entry name" value="HD/PDEase_dom"/>
</dbReference>
<dbReference type="InterPro" id="IPR006674">
    <property type="entry name" value="HD_domain"/>
</dbReference>
<dbReference type="SUPFAM" id="SSF109604">
    <property type="entry name" value="HD-domain/PDEase-like"/>
    <property type="match status" value="1"/>
</dbReference>
<dbReference type="InterPro" id="IPR052722">
    <property type="entry name" value="PgpH_phosphodiesterase"/>
</dbReference>
<evidence type="ECO:0000313" key="5">
    <source>
        <dbReference type="Proteomes" id="UP000243688"/>
    </source>
</evidence>
<dbReference type="Gene3D" id="1.10.3210.10">
    <property type="entry name" value="Hypothetical protein af1432"/>
    <property type="match status" value="1"/>
</dbReference>
<feature type="region of interest" description="Disordered" evidence="1">
    <location>
        <begin position="725"/>
        <end position="760"/>
    </location>
</feature>
<protein>
    <submittedName>
        <fullName evidence="4">Metal-dependent phosphohydrolase</fullName>
    </submittedName>
</protein>
<evidence type="ECO:0000256" key="1">
    <source>
        <dbReference type="SAM" id="MobiDB-lite"/>
    </source>
</evidence>
<dbReference type="SMART" id="SM00471">
    <property type="entry name" value="HDc"/>
    <property type="match status" value="1"/>
</dbReference>
<accession>A0A2A6DZU4</accession>
<dbReference type="CDD" id="cd00077">
    <property type="entry name" value="HDc"/>
    <property type="match status" value="1"/>
</dbReference>
<dbReference type="Pfam" id="PF07698">
    <property type="entry name" value="7TM-7TMR_HD"/>
    <property type="match status" value="1"/>
</dbReference>
<dbReference type="InterPro" id="IPR006675">
    <property type="entry name" value="HDIG_dom"/>
</dbReference>
<sequence length="760" mass="83805">MPGWSRWKQNPFIRAALELFLVALLFVSLVDRLVPPSYQLEPGEPSDRTIRAPRQIVDEIATRKAQQEAAEQVQPVYTAVAVRNEQLVDRLFDMLEQINADTGLRPSDKASVYQTEWPKLYNEFVDRTVLALTETGGYSGPLIEEVKKQLKEQAYRIPAHIYFKLPSLTPEDLAVMRPVAIDLAARLNVEQIFDAQSARIRVAELVNQSDLPKSIHREIVQEIVRFAITPNKFYDAAKTEEARQRAREAVKPVTVARGQVLVREGEVVGEDVFEWLKHEGVLKEKTDLRPYAGLLLWVGLLAALLFWAIRIRSVPMDNAQRLMLLLIVGFNLFLMRLVAVVQTPDDPWIAFLAPVATGAMLVAVLLDSALAIAAAVWFAIAASVVFNIGGGALFDFRFGFVALSASLAAVFAVQRAGQRTMVVRAGMLVSLVSAAAVGGLLLLESQQWDAESFNPIRSVLFPLLFAVAGGLLTSVLVVGVLPFFEAVFGMLSPLKLLELSNPNHPLLRKLLTETPGTYHHSVVVGNLAEAAAEAIGANGLLCRVGAFYHDVGKTKRPQYFIENISGGDNPHDRLDPALSKSIIIAHVRDGVEMLKAHRIPKPIRDIAEQHHGTSLLKYFYHKARSNQPHADVDEAEYRYPGPKAQSKEAAIVGIADCVEAATRSLKHPTADEIDRLVRRIVKERLDDGQFNECDLTLRELEIVAQSLKETLLGLFHSRIEYPAESGTAEKTADEATKEGAGAHVVDARVDQPAKRSAGSA</sequence>
<proteinExistence type="predicted"/>
<comment type="caution">
    <text evidence="4">The sequence shown here is derived from an EMBL/GenBank/DDBJ whole genome shotgun (WGS) entry which is preliminary data.</text>
</comment>
<dbReference type="PANTHER" id="PTHR36442">
    <property type="entry name" value="CYCLIC-DI-AMP PHOSPHODIESTERASE PGPH"/>
    <property type="match status" value="1"/>
</dbReference>
<keyword evidence="2" id="KW-0812">Transmembrane</keyword>
<feature type="transmembrane region" description="Helical" evidence="2">
    <location>
        <begin position="425"/>
        <end position="443"/>
    </location>
</feature>
<evidence type="ECO:0000259" key="3">
    <source>
        <dbReference type="SMART" id="SM00471"/>
    </source>
</evidence>
<keyword evidence="2" id="KW-1133">Transmembrane helix</keyword>
<dbReference type="AlphaFoldDB" id="A0A2A6DZU4"/>
<feature type="domain" description="HD/PDEase" evidence="3">
    <location>
        <begin position="513"/>
        <end position="670"/>
    </location>
</feature>
<organism evidence="4 5">
    <name type="scientific">Candidatus Reconcilbacillus cellulovorans</name>
    <dbReference type="NCBI Taxonomy" id="1906605"/>
    <lineage>
        <taxon>Bacteria</taxon>
        <taxon>Bacillati</taxon>
        <taxon>Bacillota</taxon>
        <taxon>Bacilli</taxon>
        <taxon>Bacillales</taxon>
        <taxon>Paenibacillaceae</taxon>
        <taxon>Candidatus Reconcilbacillus</taxon>
    </lineage>
</organism>
<dbReference type="NCBIfam" id="TIGR00277">
    <property type="entry name" value="HDIG"/>
    <property type="match status" value="1"/>
</dbReference>
<keyword evidence="2" id="KW-0472">Membrane</keyword>
<dbReference type="InterPro" id="IPR011624">
    <property type="entry name" value="Metal-dep_PHydrolase_7TM_extra"/>
</dbReference>
<feature type="transmembrane region" description="Helical" evidence="2">
    <location>
        <begin position="463"/>
        <end position="484"/>
    </location>
</feature>
<reference evidence="4 5" key="1">
    <citation type="submission" date="2016-12" db="EMBL/GenBank/DDBJ databases">
        <title>Candidatus Reconcilibacillus cellulovorans genome.</title>
        <authorList>
            <person name="Kolinko S."/>
            <person name="Wu Y.-W."/>
            <person name="Tachea F."/>
            <person name="Denzel E."/>
            <person name="Hiras J."/>
            <person name="Baecker N."/>
            <person name="Chan L.J."/>
            <person name="Eichorst S.A."/>
            <person name="Frey D."/>
            <person name="Adams P.D."/>
            <person name="Pray T."/>
            <person name="Tanjore D."/>
            <person name="Petzold C.J."/>
            <person name="Gladden J.M."/>
            <person name="Simmons B.A."/>
            <person name="Singer S.W."/>
        </authorList>
    </citation>
    <scope>NUCLEOTIDE SEQUENCE [LARGE SCALE GENOMIC DNA]</scope>
    <source>
        <strain evidence="4">JTherm</strain>
    </source>
</reference>
<evidence type="ECO:0000313" key="4">
    <source>
        <dbReference type="EMBL" id="PDO10284.1"/>
    </source>
</evidence>
<dbReference type="EMBL" id="MOXJ01000016">
    <property type="protein sequence ID" value="PDO10284.1"/>
    <property type="molecule type" value="Genomic_DNA"/>
</dbReference>